<evidence type="ECO:0000313" key="2">
    <source>
        <dbReference type="EMBL" id="KAI9200863.1"/>
    </source>
</evidence>
<comment type="caution">
    <text evidence="2">The sequence shown here is derived from an EMBL/GenBank/DDBJ whole genome shotgun (WGS) entry which is preliminary data.</text>
</comment>
<feature type="compositionally biased region" description="Polar residues" evidence="1">
    <location>
        <begin position="169"/>
        <end position="179"/>
    </location>
</feature>
<keyword evidence="3" id="KW-1185">Reference proteome</keyword>
<name>A0AAD5P5A9_ACENE</name>
<organism evidence="2 3">
    <name type="scientific">Acer negundo</name>
    <name type="common">Box elder</name>
    <dbReference type="NCBI Taxonomy" id="4023"/>
    <lineage>
        <taxon>Eukaryota</taxon>
        <taxon>Viridiplantae</taxon>
        <taxon>Streptophyta</taxon>
        <taxon>Embryophyta</taxon>
        <taxon>Tracheophyta</taxon>
        <taxon>Spermatophyta</taxon>
        <taxon>Magnoliopsida</taxon>
        <taxon>eudicotyledons</taxon>
        <taxon>Gunneridae</taxon>
        <taxon>Pentapetalae</taxon>
        <taxon>rosids</taxon>
        <taxon>malvids</taxon>
        <taxon>Sapindales</taxon>
        <taxon>Sapindaceae</taxon>
        <taxon>Hippocastanoideae</taxon>
        <taxon>Acereae</taxon>
        <taxon>Acer</taxon>
    </lineage>
</organism>
<dbReference type="EMBL" id="JAJSOW010000001">
    <property type="protein sequence ID" value="KAI9200863.1"/>
    <property type="molecule type" value="Genomic_DNA"/>
</dbReference>
<dbReference type="AlphaFoldDB" id="A0AAD5P5A9"/>
<reference evidence="2" key="2">
    <citation type="submission" date="2023-02" db="EMBL/GenBank/DDBJ databases">
        <authorList>
            <person name="Swenson N.G."/>
            <person name="Wegrzyn J.L."/>
            <person name="Mcevoy S.L."/>
        </authorList>
    </citation>
    <scope>NUCLEOTIDE SEQUENCE</scope>
    <source>
        <strain evidence="2">91603</strain>
        <tissue evidence="2">Leaf</tissue>
    </source>
</reference>
<evidence type="ECO:0000256" key="1">
    <source>
        <dbReference type="SAM" id="MobiDB-lite"/>
    </source>
</evidence>
<sequence>MAVGGLKNSYNRGIRMEKGRNFDANANKMVADGMSYAEAMNESRPSKKGTERSLKESTKGMTISWAQLYEVEEWLSRTDVGVLRNFGSIESVNKKLDDRCFVYSTTFMGGKNIIEVQRKTDERGGSEETEYSSSGFDSEVGSGVNGLMCRGECSKSRPVGRFVVRGSSLGPNNVDSPRSSYKKEKNKACRNSDTAGEFLSGSGPSGKILAGGKKKGGVEGASQNTSEARNVSSIQVVPETHMAIEQGINIVVDLRGQETEVAT</sequence>
<accession>A0AAD5P5A9</accession>
<gene>
    <name evidence="2" type="ORF">LWI28_014183</name>
</gene>
<feature type="region of interest" description="Disordered" evidence="1">
    <location>
        <begin position="192"/>
        <end position="230"/>
    </location>
</feature>
<dbReference type="Proteomes" id="UP001064489">
    <property type="component" value="Chromosome 9"/>
</dbReference>
<proteinExistence type="predicted"/>
<feature type="compositionally biased region" description="Polar residues" evidence="1">
    <location>
        <begin position="221"/>
        <end position="230"/>
    </location>
</feature>
<feature type="region of interest" description="Disordered" evidence="1">
    <location>
        <begin position="168"/>
        <end position="187"/>
    </location>
</feature>
<evidence type="ECO:0000313" key="3">
    <source>
        <dbReference type="Proteomes" id="UP001064489"/>
    </source>
</evidence>
<protein>
    <submittedName>
        <fullName evidence="2">Uncharacterized protein</fullName>
    </submittedName>
</protein>
<reference evidence="2" key="1">
    <citation type="journal article" date="2022" name="Plant J.">
        <title>Strategies of tolerance reflected in two North American maple genomes.</title>
        <authorList>
            <person name="McEvoy S.L."/>
            <person name="Sezen U.U."/>
            <person name="Trouern-Trend A."/>
            <person name="McMahon S.M."/>
            <person name="Schaberg P.G."/>
            <person name="Yang J."/>
            <person name="Wegrzyn J.L."/>
            <person name="Swenson N.G."/>
        </authorList>
    </citation>
    <scope>NUCLEOTIDE SEQUENCE</scope>
    <source>
        <strain evidence="2">91603</strain>
    </source>
</reference>